<gene>
    <name evidence="2" type="ORF">TrCOL_g13919</name>
</gene>
<feature type="region of interest" description="Disordered" evidence="1">
    <location>
        <begin position="1"/>
        <end position="74"/>
    </location>
</feature>
<feature type="compositionally biased region" description="Polar residues" evidence="1">
    <location>
        <begin position="346"/>
        <end position="360"/>
    </location>
</feature>
<evidence type="ECO:0000313" key="2">
    <source>
        <dbReference type="EMBL" id="GMI44739.1"/>
    </source>
</evidence>
<feature type="compositionally biased region" description="Polar residues" evidence="1">
    <location>
        <begin position="32"/>
        <end position="41"/>
    </location>
</feature>
<accession>A0A9W7LBQ4</accession>
<proteinExistence type="predicted"/>
<comment type="caution">
    <text evidence="2">The sequence shown here is derived from an EMBL/GenBank/DDBJ whole genome shotgun (WGS) entry which is preliminary data.</text>
</comment>
<dbReference type="OrthoDB" id="10431111at2759"/>
<name>A0A9W7LBQ4_9STRA</name>
<sequence length="427" mass="46705">MDVVQPNAHETHNGGEQVNTEEPVKKEEAPTTDASSVYATLSSPSCPPSPPTSPSVSKKRGRPAAHKPRSEADAQYKMSSLRQYLSDLGVDLSHVANFKVNFTKSTFSYVGPDGSHYRSRLDVARSLGAIDYESESEEEMYGVEGSGGGDEGGGSASKAAKAAVYAYKPYVSRKTKTRQLGVGDDGVKKFPRPRGKAPKGKVWNYGTGLWVELESLPFGGSEFIYKQWPPKEVLMASEKWKRRPGNVDEGIKVGQYYQGQEVNCRWLDKVYQAQVNKWLEKEGVYDLWFPGEGVMGKVGRFKIWVLGGKEMTAEEIAAAEATEGKLKAEAEEKKNGKKREREEGGDNSQPPAKKMATTSEGAAPVDPPKKTVQMVQTQVPEGLKEGDKFNFSFGGSTFAVTVQPNLPQDRLMKINVPVTKAPENGGQ</sequence>
<protein>
    <submittedName>
        <fullName evidence="2">Uncharacterized protein</fullName>
    </submittedName>
</protein>
<feature type="region of interest" description="Disordered" evidence="1">
    <location>
        <begin position="327"/>
        <end position="373"/>
    </location>
</feature>
<keyword evidence="3" id="KW-1185">Reference proteome</keyword>
<feature type="compositionally biased region" description="Basic residues" evidence="1">
    <location>
        <begin position="57"/>
        <end position="67"/>
    </location>
</feature>
<reference evidence="3" key="1">
    <citation type="journal article" date="2023" name="Commun. Biol.">
        <title>Genome analysis of Parmales, the sister group of diatoms, reveals the evolutionary specialization of diatoms from phago-mixotrophs to photoautotrophs.</title>
        <authorList>
            <person name="Ban H."/>
            <person name="Sato S."/>
            <person name="Yoshikawa S."/>
            <person name="Yamada K."/>
            <person name="Nakamura Y."/>
            <person name="Ichinomiya M."/>
            <person name="Sato N."/>
            <person name="Blanc-Mathieu R."/>
            <person name="Endo H."/>
            <person name="Kuwata A."/>
            <person name="Ogata H."/>
        </authorList>
    </citation>
    <scope>NUCLEOTIDE SEQUENCE [LARGE SCALE GENOMIC DNA]</scope>
</reference>
<dbReference type="EMBL" id="BRYA01000223">
    <property type="protein sequence ID" value="GMI44739.1"/>
    <property type="molecule type" value="Genomic_DNA"/>
</dbReference>
<dbReference type="Proteomes" id="UP001165065">
    <property type="component" value="Unassembled WGS sequence"/>
</dbReference>
<organism evidence="2 3">
    <name type="scientific">Triparma columacea</name>
    <dbReference type="NCBI Taxonomy" id="722753"/>
    <lineage>
        <taxon>Eukaryota</taxon>
        <taxon>Sar</taxon>
        <taxon>Stramenopiles</taxon>
        <taxon>Ochrophyta</taxon>
        <taxon>Bolidophyceae</taxon>
        <taxon>Parmales</taxon>
        <taxon>Triparmaceae</taxon>
        <taxon>Triparma</taxon>
    </lineage>
</organism>
<evidence type="ECO:0000313" key="3">
    <source>
        <dbReference type="Proteomes" id="UP001165065"/>
    </source>
</evidence>
<dbReference type="AlphaFoldDB" id="A0A9W7LBQ4"/>
<feature type="compositionally biased region" description="Basic and acidic residues" evidence="1">
    <location>
        <begin position="327"/>
        <end position="344"/>
    </location>
</feature>
<evidence type="ECO:0000256" key="1">
    <source>
        <dbReference type="SAM" id="MobiDB-lite"/>
    </source>
</evidence>